<dbReference type="GO" id="GO:0015195">
    <property type="term" value="F:L-threonine transmembrane transporter activity"/>
    <property type="evidence" value="ECO:0007669"/>
    <property type="project" value="TreeGrafter"/>
</dbReference>
<feature type="transmembrane region" description="Helical" evidence="8">
    <location>
        <begin position="81"/>
        <end position="104"/>
    </location>
</feature>
<dbReference type="PANTHER" id="PTHR11958">
    <property type="entry name" value="SODIUM/DICARBOXYLATE SYMPORTER-RELATED"/>
    <property type="match status" value="1"/>
</dbReference>
<keyword evidence="7" id="KW-0325">Glycoprotein</keyword>
<evidence type="ECO:0000256" key="6">
    <source>
        <dbReference type="ARBA" id="ARBA00023136"/>
    </source>
</evidence>
<gene>
    <name evidence="10" type="primary">SLC1A4</name>
</gene>
<sequence length="473" mass="50648">MEKKSEINGHAMPSSASTDRILEKGAQKSFLEKLMEFLRKNLLVIMTVSGVLVGVGLGMMVRNMNLTKAQMTYFAFPGEMLLRMLKMIILPLVVCSLISGAASLDTRSLGKLGGIAVAYFLVTTLIASGIGVALAFIIKPGVGAGALNTNSLGLESVSSNKETTDSFLDLARNLFPANLVAAAFRSVPVGTETDGMNILGLVLFAMVFGVALRKLGDEGEELIRFFNAFNEATMVLVSWIMWYIPFGIMFLVGSKIVEMEDVVLLVTSLGKYIFASILGHIIHGGIVLPLIYFGFTRKNPFSFLSGLITPFTTAFATCSSSATLPSMIKCVEENNGVDKRISRFILSHRSHSEHGRSGHFQCIAAVFIAQLNNAEVTATASSVGAAGIPAGGIITIAIILEALGDALGAGILHHINQQEMKKQQEHQQQQGGELAEVRVEAVANVQAEEETSPLVTHQTKGLEATPEAIESVL</sequence>
<evidence type="ECO:0000313" key="11">
    <source>
        <dbReference type="Proteomes" id="UP000314980"/>
    </source>
</evidence>
<evidence type="ECO:0000256" key="2">
    <source>
        <dbReference type="ARBA" id="ARBA00022448"/>
    </source>
</evidence>
<keyword evidence="5 8" id="KW-1133">Transmembrane helix</keyword>
<accession>A0A4W6C4Y6</accession>
<dbReference type="GO" id="GO:0015183">
    <property type="term" value="F:L-aspartate transmembrane transporter activity"/>
    <property type="evidence" value="ECO:0007669"/>
    <property type="project" value="TreeGrafter"/>
</dbReference>
<feature type="transmembrane region" description="Helical" evidence="8">
    <location>
        <begin position="195"/>
        <end position="212"/>
    </location>
</feature>
<dbReference type="InterPro" id="IPR050746">
    <property type="entry name" value="DAACS"/>
</dbReference>
<keyword evidence="3 8" id="KW-0812">Transmembrane</keyword>
<reference evidence="11" key="1">
    <citation type="submission" date="2015-09" db="EMBL/GenBank/DDBJ databases">
        <authorList>
            <person name="Sai Rama Sridatta P."/>
        </authorList>
    </citation>
    <scope>NUCLEOTIDE SEQUENCE [LARGE SCALE GENOMIC DNA]</scope>
</reference>
<dbReference type="AlphaFoldDB" id="A0A4W6C4Y6"/>
<evidence type="ECO:0000256" key="9">
    <source>
        <dbReference type="SAM" id="MobiDB-lite"/>
    </source>
</evidence>
<dbReference type="PROSITE" id="PS00713">
    <property type="entry name" value="NA_DICARBOXYL_SYMP_1"/>
    <property type="match status" value="1"/>
</dbReference>
<comment type="subcellular location">
    <subcellularLocation>
        <location evidence="1 8">Membrane</location>
        <topology evidence="1 8">Multi-pass membrane protein</topology>
    </subcellularLocation>
</comment>
<organism evidence="10 11">
    <name type="scientific">Lates calcarifer</name>
    <name type="common">Barramundi</name>
    <name type="synonym">Holocentrus calcarifer</name>
    <dbReference type="NCBI Taxonomy" id="8187"/>
    <lineage>
        <taxon>Eukaryota</taxon>
        <taxon>Metazoa</taxon>
        <taxon>Chordata</taxon>
        <taxon>Craniata</taxon>
        <taxon>Vertebrata</taxon>
        <taxon>Euteleostomi</taxon>
        <taxon>Actinopterygii</taxon>
        <taxon>Neopterygii</taxon>
        <taxon>Teleostei</taxon>
        <taxon>Neoteleostei</taxon>
        <taxon>Acanthomorphata</taxon>
        <taxon>Carangaria</taxon>
        <taxon>Carangaria incertae sedis</taxon>
        <taxon>Centropomidae</taxon>
        <taxon>Lates</taxon>
    </lineage>
</organism>
<evidence type="ECO:0000256" key="3">
    <source>
        <dbReference type="ARBA" id="ARBA00022692"/>
    </source>
</evidence>
<dbReference type="InterPro" id="IPR018107">
    <property type="entry name" value="Na-dicarboxylate_symporter_CS"/>
</dbReference>
<evidence type="ECO:0000256" key="1">
    <source>
        <dbReference type="ARBA" id="ARBA00004141"/>
    </source>
</evidence>
<proteinExistence type="inferred from homology"/>
<dbReference type="PANTHER" id="PTHR11958:SF20">
    <property type="entry name" value="NEUTRAL AMINO ACID TRANSPORTER A"/>
    <property type="match status" value="1"/>
</dbReference>
<dbReference type="InterPro" id="IPR001991">
    <property type="entry name" value="Na-dicarboxylate_symporter"/>
</dbReference>
<keyword evidence="11" id="KW-1185">Reference proteome</keyword>
<keyword evidence="4 8" id="KW-0769">Symport</keyword>
<reference evidence="10" key="2">
    <citation type="submission" date="2025-08" db="UniProtKB">
        <authorList>
            <consortium name="Ensembl"/>
        </authorList>
    </citation>
    <scope>IDENTIFICATION</scope>
</reference>
<dbReference type="Proteomes" id="UP000314980">
    <property type="component" value="Unassembled WGS sequence"/>
</dbReference>
<dbReference type="GO" id="GO:0015813">
    <property type="term" value="P:L-glutamate transmembrane transport"/>
    <property type="evidence" value="ECO:0007669"/>
    <property type="project" value="TreeGrafter"/>
</dbReference>
<name>A0A4W6C4Y6_LATCA</name>
<dbReference type="GeneTree" id="ENSGT00940000157081"/>
<feature type="transmembrane region" description="Helical" evidence="8">
    <location>
        <begin position="272"/>
        <end position="295"/>
    </location>
</feature>
<feature type="transmembrane region" description="Helical" evidence="8">
    <location>
        <begin position="233"/>
        <end position="252"/>
    </location>
</feature>
<feature type="region of interest" description="Disordered" evidence="9">
    <location>
        <begin position="448"/>
        <end position="473"/>
    </location>
</feature>
<dbReference type="GO" id="GO:0015293">
    <property type="term" value="F:symporter activity"/>
    <property type="evidence" value="ECO:0007669"/>
    <property type="project" value="UniProtKB-UniRule"/>
</dbReference>
<dbReference type="SUPFAM" id="SSF118215">
    <property type="entry name" value="Proton glutamate symport protein"/>
    <property type="match status" value="1"/>
</dbReference>
<dbReference type="GO" id="GO:0015180">
    <property type="term" value="F:L-alanine transmembrane transporter activity"/>
    <property type="evidence" value="ECO:0007669"/>
    <property type="project" value="TreeGrafter"/>
</dbReference>
<dbReference type="GO" id="GO:0015194">
    <property type="term" value="F:L-serine transmembrane transporter activity"/>
    <property type="evidence" value="ECO:0007669"/>
    <property type="project" value="TreeGrafter"/>
</dbReference>
<evidence type="ECO:0000256" key="8">
    <source>
        <dbReference type="RuleBase" id="RU361216"/>
    </source>
</evidence>
<evidence type="ECO:0000256" key="5">
    <source>
        <dbReference type="ARBA" id="ARBA00022989"/>
    </source>
</evidence>
<feature type="transmembrane region" description="Helical" evidence="8">
    <location>
        <begin position="116"/>
        <end position="138"/>
    </location>
</feature>
<protein>
    <recommendedName>
        <fullName evidence="8">Amino acid transporter</fullName>
    </recommendedName>
</protein>
<evidence type="ECO:0000256" key="7">
    <source>
        <dbReference type="ARBA" id="ARBA00023180"/>
    </source>
</evidence>
<dbReference type="InterPro" id="IPR036458">
    <property type="entry name" value="Na:dicarbo_symporter_sf"/>
</dbReference>
<reference evidence="10" key="3">
    <citation type="submission" date="2025-09" db="UniProtKB">
        <authorList>
            <consortium name="Ensembl"/>
        </authorList>
    </citation>
    <scope>IDENTIFICATION</scope>
</reference>
<comment type="similarity">
    <text evidence="8">Belongs to the dicarboxylate/amino acid:cation symporter (DAACS) (TC 2.A.23) family.</text>
</comment>
<feature type="transmembrane region" description="Helical" evidence="8">
    <location>
        <begin position="42"/>
        <end position="61"/>
    </location>
</feature>
<dbReference type="PRINTS" id="PR00173">
    <property type="entry name" value="EDTRNSPORT"/>
</dbReference>
<evidence type="ECO:0000313" key="10">
    <source>
        <dbReference type="Ensembl" id="ENSLCAP00010008787.1"/>
    </source>
</evidence>
<dbReference type="Gene3D" id="1.10.3860.10">
    <property type="entry name" value="Sodium:dicarboxylate symporter"/>
    <property type="match status" value="1"/>
</dbReference>
<keyword evidence="6 8" id="KW-0472">Membrane</keyword>
<dbReference type="Ensembl" id="ENSLCAT00010008993.1">
    <property type="protein sequence ID" value="ENSLCAP00010008787.1"/>
    <property type="gene ID" value="ENSLCAG00010004225.1"/>
</dbReference>
<dbReference type="GO" id="GO:0005886">
    <property type="term" value="C:plasma membrane"/>
    <property type="evidence" value="ECO:0007669"/>
    <property type="project" value="TreeGrafter"/>
</dbReference>
<keyword evidence="2 8" id="KW-0813">Transport</keyword>
<dbReference type="Pfam" id="PF00375">
    <property type="entry name" value="SDF"/>
    <property type="match status" value="1"/>
</dbReference>
<evidence type="ECO:0000256" key="4">
    <source>
        <dbReference type="ARBA" id="ARBA00022847"/>
    </source>
</evidence>